<evidence type="ECO:0000256" key="7">
    <source>
        <dbReference type="ARBA" id="ARBA00023004"/>
    </source>
</evidence>
<comment type="similarity">
    <text evidence="4 11">Belongs to the mannonate dehydratase family.</text>
</comment>
<evidence type="ECO:0000256" key="5">
    <source>
        <dbReference type="ARBA" id="ARBA00012927"/>
    </source>
</evidence>
<dbReference type="AlphaFoldDB" id="L9UB86"/>
<keyword evidence="9 11" id="KW-0456">Lyase</keyword>
<dbReference type="PATRIC" id="fig|1204738.3.peg.2201"/>
<dbReference type="GO" id="GO:0042840">
    <property type="term" value="P:D-glucuronate catabolic process"/>
    <property type="evidence" value="ECO:0007669"/>
    <property type="project" value="TreeGrafter"/>
</dbReference>
<keyword evidence="7 11" id="KW-0408">Iron</keyword>
<evidence type="ECO:0000256" key="2">
    <source>
        <dbReference type="ARBA" id="ARBA00002713"/>
    </source>
</evidence>
<gene>
    <name evidence="11" type="primary">uxuA</name>
    <name evidence="12" type="ORF">HALTITAN_1466</name>
</gene>
<evidence type="ECO:0000256" key="3">
    <source>
        <dbReference type="ARBA" id="ARBA00004892"/>
    </source>
</evidence>
<evidence type="ECO:0000256" key="1">
    <source>
        <dbReference type="ARBA" id="ARBA00001794"/>
    </source>
</evidence>
<reference evidence="12 13" key="1">
    <citation type="journal article" date="2013" name="Genome Announc.">
        <title>Draft Genome of the Marine Gammaproteobacterium Halomonas titanicae.</title>
        <authorList>
            <person name="Sanchez-Porro C."/>
            <person name="de la Haba R.R."/>
            <person name="Cruz-Hernandez N."/>
            <person name="Gonzalez J.M."/>
            <person name="Reyes-Guirao C."/>
            <person name="Navarro-Sampedro L."/>
            <person name="Carballo M."/>
            <person name="Ventosa A."/>
        </authorList>
    </citation>
    <scope>NUCLEOTIDE SEQUENCE [LARGE SCALE GENOMIC DNA]</scope>
    <source>
        <strain evidence="12 13">BH1</strain>
    </source>
</reference>
<dbReference type="Gene3D" id="3.20.20.150">
    <property type="entry name" value="Divalent-metal-dependent TIM barrel enzymes"/>
    <property type="match status" value="1"/>
</dbReference>
<dbReference type="SUPFAM" id="SSF51658">
    <property type="entry name" value="Xylose isomerase-like"/>
    <property type="match status" value="1"/>
</dbReference>
<evidence type="ECO:0000256" key="10">
    <source>
        <dbReference type="ARBA" id="ARBA00033474"/>
    </source>
</evidence>
<evidence type="ECO:0000256" key="11">
    <source>
        <dbReference type="HAMAP-Rule" id="MF_00106"/>
    </source>
</evidence>
<sequence length="391" mass="43399">MMKHTWRWFGPDDPISLSDVRQAGSTGVVTALHHLPNGCVWPLSEIMERKAIIEAAGLEWTVAESIPIHEDIKTHAHGWETLADAWAESTINLAEAGIKTICYNFMPVLDWTRTSLRHELPDGALCLRYDALSVVVFDLLILQRPGAASDYDEKTQESARARLSEMNADQVEELTNTIIAGLPGAEESYSLDSFSERLAAYKDITAEVLRENLASFLSRVIPKIAHTGVRLAIHPDDPPYSLFGLPRVVSTAQDLRDIANMVDSPVNGFTLCSGSLGVRADNDVPAILQEQADRVHFLHLRNTTLEADGASFHEDAHLEGDTDMVRLIDIILDIEAKRGEQLPFRPDHGHAMLSDLRSDFKPGYPAIGRLRGMAEIRGVERALQFKRSNKP</sequence>
<dbReference type="Pfam" id="PF03786">
    <property type="entry name" value="UxuA"/>
    <property type="match status" value="1"/>
</dbReference>
<dbReference type="GO" id="GO:0030145">
    <property type="term" value="F:manganese ion binding"/>
    <property type="evidence" value="ECO:0007669"/>
    <property type="project" value="TreeGrafter"/>
</dbReference>
<accession>L9UB86</accession>
<organism evidence="12 13">
    <name type="scientific">Vreelandella titanicae BH1</name>
    <dbReference type="NCBI Taxonomy" id="1204738"/>
    <lineage>
        <taxon>Bacteria</taxon>
        <taxon>Pseudomonadati</taxon>
        <taxon>Pseudomonadota</taxon>
        <taxon>Gammaproteobacteria</taxon>
        <taxon>Oceanospirillales</taxon>
        <taxon>Halomonadaceae</taxon>
        <taxon>Vreelandella</taxon>
    </lineage>
</organism>
<comment type="pathway">
    <text evidence="3 11">Carbohydrate metabolism; pentose and glucuronate interconversion.</text>
</comment>
<dbReference type="PANTHER" id="PTHR30387:SF2">
    <property type="entry name" value="MANNONATE DEHYDRATASE"/>
    <property type="match status" value="1"/>
</dbReference>
<evidence type="ECO:0000256" key="4">
    <source>
        <dbReference type="ARBA" id="ARBA00007389"/>
    </source>
</evidence>
<evidence type="ECO:0000256" key="6">
    <source>
        <dbReference type="ARBA" id="ARBA00016339"/>
    </source>
</evidence>
<proteinExistence type="inferred from homology"/>
<dbReference type="NCBIfam" id="NF003027">
    <property type="entry name" value="PRK03906.1"/>
    <property type="match status" value="1"/>
</dbReference>
<dbReference type="PANTHER" id="PTHR30387">
    <property type="entry name" value="MANNONATE DEHYDRATASE"/>
    <property type="match status" value="1"/>
</dbReference>
<dbReference type="Proteomes" id="UP000011651">
    <property type="component" value="Unassembled WGS sequence"/>
</dbReference>
<comment type="cofactor">
    <cofactor evidence="11">
        <name>Fe(2+)</name>
        <dbReference type="ChEBI" id="CHEBI:29033"/>
    </cofactor>
    <cofactor evidence="11">
        <name>Mn(2+)</name>
        <dbReference type="ChEBI" id="CHEBI:29035"/>
    </cofactor>
</comment>
<dbReference type="InterPro" id="IPR036237">
    <property type="entry name" value="Xyl_isomerase-like_sf"/>
</dbReference>
<comment type="catalytic activity">
    <reaction evidence="1 11">
        <text>D-mannonate = 2-dehydro-3-deoxy-D-gluconate + H2O</text>
        <dbReference type="Rhea" id="RHEA:20097"/>
        <dbReference type="ChEBI" id="CHEBI:15377"/>
        <dbReference type="ChEBI" id="CHEBI:17767"/>
        <dbReference type="ChEBI" id="CHEBI:57990"/>
        <dbReference type="EC" id="4.2.1.8"/>
    </reaction>
</comment>
<dbReference type="PIRSF" id="PIRSF016049">
    <property type="entry name" value="Man_dehyd"/>
    <property type="match status" value="1"/>
</dbReference>
<dbReference type="EC" id="4.2.1.8" evidence="5 11"/>
<dbReference type="NCBIfam" id="TIGR00695">
    <property type="entry name" value="uxuA"/>
    <property type="match status" value="1"/>
</dbReference>
<dbReference type="EMBL" id="AOPO01000005">
    <property type="protein sequence ID" value="ELY21478.1"/>
    <property type="molecule type" value="Genomic_DNA"/>
</dbReference>
<dbReference type="UniPathway" id="UPA00246"/>
<protein>
    <recommendedName>
        <fullName evidence="6 11">Mannonate dehydratase</fullName>
        <ecNumber evidence="5 11">4.2.1.8</ecNumber>
    </recommendedName>
    <alternativeName>
        <fullName evidence="10 11">D-mannonate hydro-lyase</fullName>
    </alternativeName>
</protein>
<dbReference type="GO" id="GO:0008927">
    <property type="term" value="F:mannonate dehydratase activity"/>
    <property type="evidence" value="ECO:0007669"/>
    <property type="project" value="UniProtKB-UniRule"/>
</dbReference>
<evidence type="ECO:0000313" key="13">
    <source>
        <dbReference type="Proteomes" id="UP000011651"/>
    </source>
</evidence>
<dbReference type="HAMAP" id="MF_00106">
    <property type="entry name" value="UxuA"/>
    <property type="match status" value="1"/>
</dbReference>
<evidence type="ECO:0000313" key="12">
    <source>
        <dbReference type="EMBL" id="ELY21478.1"/>
    </source>
</evidence>
<name>L9UB86_9GAMM</name>
<evidence type="ECO:0000256" key="8">
    <source>
        <dbReference type="ARBA" id="ARBA00023211"/>
    </source>
</evidence>
<evidence type="ECO:0000256" key="9">
    <source>
        <dbReference type="ARBA" id="ARBA00023239"/>
    </source>
</evidence>
<dbReference type="InterPro" id="IPR004628">
    <property type="entry name" value="Man_deHydtase"/>
</dbReference>
<comment type="function">
    <text evidence="2 11">Catalyzes the dehydration of D-mannonate.</text>
</comment>
<dbReference type="GO" id="GO:0008198">
    <property type="term" value="F:ferrous iron binding"/>
    <property type="evidence" value="ECO:0007669"/>
    <property type="project" value="TreeGrafter"/>
</dbReference>
<keyword evidence="8 11" id="KW-0464">Manganese</keyword>
<comment type="caution">
    <text evidence="12">The sequence shown here is derived from an EMBL/GenBank/DDBJ whole genome shotgun (WGS) entry which is preliminary data.</text>
</comment>